<dbReference type="Pfam" id="PF18911">
    <property type="entry name" value="PKD_4"/>
    <property type="match status" value="1"/>
</dbReference>
<dbReference type="InterPro" id="IPR013783">
    <property type="entry name" value="Ig-like_fold"/>
</dbReference>
<reference evidence="2 3" key="1">
    <citation type="journal article" date="2022" name="Int. J. Syst. Evol. Microbiol.">
        <title>Flavobacterium ammonificans sp. nov. and Flavobacterium ammoniigenes sp. nov., ammonifying bacteria isolated from surface river water.</title>
        <authorList>
            <person name="Watanabe K."/>
            <person name="Kitamura T."/>
            <person name="Ogata Y."/>
            <person name="Shindo C."/>
            <person name="Suda W."/>
        </authorList>
    </citation>
    <scope>NUCLEOTIDE SEQUENCE [LARGE SCALE GENOMIC DNA]</scope>
    <source>
        <strain evidence="2 3">GENT5</strain>
    </source>
</reference>
<dbReference type="PROSITE" id="PS50093">
    <property type="entry name" value="PKD"/>
    <property type="match status" value="1"/>
</dbReference>
<dbReference type="InterPro" id="IPR000601">
    <property type="entry name" value="PKD_dom"/>
</dbReference>
<reference evidence="2 3" key="2">
    <citation type="journal article" date="2022" name="Microorganisms">
        <title>Complete Genome Sequences of Two Flavobacterium ammonificans Strains and a Flavobacterium ammoniigenes Strain of Ammonifying Bacterioplankton Isolated from Surface River Water.</title>
        <authorList>
            <person name="Suda W."/>
            <person name="Ogata Y."/>
            <person name="Shindo C."/>
            <person name="Watanabe K."/>
        </authorList>
    </citation>
    <scope>NUCLEOTIDE SEQUENCE [LARGE SCALE GENOMIC DNA]</scope>
    <source>
        <strain evidence="2 3">GENT5</strain>
    </source>
</reference>
<gene>
    <name evidence="2" type="ORF">GENT5_14080</name>
</gene>
<feature type="domain" description="PKD" evidence="1">
    <location>
        <begin position="51"/>
        <end position="113"/>
    </location>
</feature>
<dbReference type="SUPFAM" id="SSF49299">
    <property type="entry name" value="PKD domain"/>
    <property type="match status" value="1"/>
</dbReference>
<evidence type="ECO:0000313" key="2">
    <source>
        <dbReference type="EMBL" id="BDB55103.1"/>
    </source>
</evidence>
<dbReference type="InterPro" id="IPR022409">
    <property type="entry name" value="PKD/Chitinase_dom"/>
</dbReference>
<name>A0ABM7V6B0_9FLAO</name>
<evidence type="ECO:0000313" key="3">
    <source>
        <dbReference type="Proteomes" id="UP001319867"/>
    </source>
</evidence>
<dbReference type="InterPro" id="IPR035892">
    <property type="entry name" value="C2_domain_sf"/>
</dbReference>
<dbReference type="InterPro" id="IPR035986">
    <property type="entry name" value="PKD_dom_sf"/>
</dbReference>
<dbReference type="RefSeq" id="WP_229316494.1">
    <property type="nucleotide sequence ID" value="NZ_AP025184.1"/>
</dbReference>
<keyword evidence="3" id="KW-1185">Reference proteome</keyword>
<sequence>MKFSLKSITILFAASLAVSCSKEDILEITKPSVDFSFTGTNLPAPALVSFNSTSPEAITYFWEFGDGTVSSEKNPKHTYTSGGNYNVKLTVNSAKSSNSITKSITVLKALSTVKITKIEVVAIPPTNGILNWDSATDKPDIYVQLFDETGVSSLKSNTIWNFIPSIAIPFTVTFTTPLTTTNLTNTILKVQVWDDDSDSNSTGLNPDDKIGEVPFKIINYTTGTNKYPPFVTESVNGTLVTMHMTWE</sequence>
<dbReference type="Proteomes" id="UP001319867">
    <property type="component" value="Chromosome"/>
</dbReference>
<proteinExistence type="predicted"/>
<dbReference type="SMART" id="SM00089">
    <property type="entry name" value="PKD"/>
    <property type="match status" value="1"/>
</dbReference>
<dbReference type="EMBL" id="AP025184">
    <property type="protein sequence ID" value="BDB55103.1"/>
    <property type="molecule type" value="Genomic_DNA"/>
</dbReference>
<dbReference type="SUPFAM" id="SSF49562">
    <property type="entry name" value="C2 domain (Calcium/lipid-binding domain, CaLB)"/>
    <property type="match status" value="1"/>
</dbReference>
<dbReference type="CDD" id="cd00146">
    <property type="entry name" value="PKD"/>
    <property type="match status" value="1"/>
</dbReference>
<organism evidence="2 3">
    <name type="scientific">Flavobacterium ammoniigenes</name>
    <dbReference type="NCBI Taxonomy" id="1751095"/>
    <lineage>
        <taxon>Bacteria</taxon>
        <taxon>Pseudomonadati</taxon>
        <taxon>Bacteroidota</taxon>
        <taxon>Flavobacteriia</taxon>
        <taxon>Flavobacteriales</taxon>
        <taxon>Flavobacteriaceae</taxon>
        <taxon>Flavobacterium</taxon>
    </lineage>
</organism>
<dbReference type="Gene3D" id="2.60.40.10">
    <property type="entry name" value="Immunoglobulins"/>
    <property type="match status" value="1"/>
</dbReference>
<accession>A0ABM7V6B0</accession>
<dbReference type="PROSITE" id="PS51257">
    <property type="entry name" value="PROKAR_LIPOPROTEIN"/>
    <property type="match status" value="1"/>
</dbReference>
<evidence type="ECO:0000259" key="1">
    <source>
        <dbReference type="PROSITE" id="PS50093"/>
    </source>
</evidence>
<protein>
    <recommendedName>
        <fullName evidence="1">PKD domain-containing protein</fullName>
    </recommendedName>
</protein>